<feature type="compositionally biased region" description="Basic and acidic residues" evidence="2">
    <location>
        <begin position="2812"/>
        <end position="2823"/>
    </location>
</feature>
<gene>
    <name evidence="3" type="ORF">VaNZ11_003421</name>
</gene>
<feature type="region of interest" description="Disordered" evidence="2">
    <location>
        <begin position="580"/>
        <end position="600"/>
    </location>
</feature>
<feature type="region of interest" description="Disordered" evidence="2">
    <location>
        <begin position="1057"/>
        <end position="1085"/>
    </location>
</feature>
<feature type="compositionally biased region" description="Low complexity" evidence="2">
    <location>
        <begin position="1064"/>
        <end position="1085"/>
    </location>
</feature>
<feature type="region of interest" description="Disordered" evidence="2">
    <location>
        <begin position="3254"/>
        <end position="3296"/>
    </location>
</feature>
<keyword evidence="1" id="KW-0945">Host-virus interaction</keyword>
<keyword evidence="4" id="KW-1185">Reference proteome</keyword>
<feature type="compositionally biased region" description="Low complexity" evidence="2">
    <location>
        <begin position="2116"/>
        <end position="2131"/>
    </location>
</feature>
<feature type="region of interest" description="Disordered" evidence="2">
    <location>
        <begin position="2766"/>
        <end position="2830"/>
    </location>
</feature>
<feature type="compositionally biased region" description="Low complexity" evidence="2">
    <location>
        <begin position="337"/>
        <end position="352"/>
    </location>
</feature>
<comment type="caution">
    <text evidence="3">The sequence shown here is derived from an EMBL/GenBank/DDBJ whole genome shotgun (WGS) entry which is preliminary data.</text>
</comment>
<feature type="region of interest" description="Disordered" evidence="2">
    <location>
        <begin position="2915"/>
        <end position="2995"/>
    </location>
</feature>
<feature type="compositionally biased region" description="Polar residues" evidence="2">
    <location>
        <begin position="2233"/>
        <end position="2248"/>
    </location>
</feature>
<reference evidence="3 4" key="1">
    <citation type="journal article" date="2023" name="IScience">
        <title>Expanded male sex-determining region conserved during the evolution of homothallism in the green alga Volvox.</title>
        <authorList>
            <person name="Yamamoto K."/>
            <person name="Matsuzaki R."/>
            <person name="Mahakham W."/>
            <person name="Heman W."/>
            <person name="Sekimoto H."/>
            <person name="Kawachi M."/>
            <person name="Minakuchi Y."/>
            <person name="Toyoda A."/>
            <person name="Nozaki H."/>
        </authorList>
    </citation>
    <scope>NUCLEOTIDE SEQUENCE [LARGE SCALE GENOMIC DNA]</scope>
    <source>
        <strain evidence="3 4">NIES-4468</strain>
    </source>
</reference>
<dbReference type="PANTHER" id="PTHR13037">
    <property type="entry name" value="FORMIN"/>
    <property type="match status" value="1"/>
</dbReference>
<feature type="region of interest" description="Disordered" evidence="2">
    <location>
        <begin position="2459"/>
        <end position="2574"/>
    </location>
</feature>
<feature type="region of interest" description="Disordered" evidence="2">
    <location>
        <begin position="2202"/>
        <end position="2248"/>
    </location>
</feature>
<feature type="compositionally biased region" description="Low complexity" evidence="2">
    <location>
        <begin position="2496"/>
        <end position="2507"/>
    </location>
</feature>
<feature type="region of interest" description="Disordered" evidence="2">
    <location>
        <begin position="335"/>
        <end position="371"/>
    </location>
</feature>
<evidence type="ECO:0000256" key="2">
    <source>
        <dbReference type="SAM" id="MobiDB-lite"/>
    </source>
</evidence>
<feature type="non-terminal residue" evidence="3">
    <location>
        <position position="1"/>
    </location>
</feature>
<feature type="region of interest" description="Disordered" evidence="2">
    <location>
        <begin position="890"/>
        <end position="939"/>
    </location>
</feature>
<feature type="region of interest" description="Disordered" evidence="2">
    <location>
        <begin position="2290"/>
        <end position="2313"/>
    </location>
</feature>
<feature type="region of interest" description="Disordered" evidence="2">
    <location>
        <begin position="2654"/>
        <end position="2679"/>
    </location>
</feature>
<sequence>DVQAAQAIAATTMSATVATAGVPVGEPITANEAQGPLDAAILLPCTALPEGVATGASNSEVTAAAAEEQHRHVRAAVAPSQCRSALQLLAGDLAVRLRAAAVPSDCCYCCYSHGGGDGKHGATGLEALADPRGQAVSPSELSSLRVQVEAVALLVSAVPYIVTAAAATTGSSAVVEEVDGCNSTVASAAATLRQLSEALLAAVSSGRCRRHHATQPCVLAAPLAHLAEALSGWTAAVVTGGDGAASAAAAAELATRLSHCGTWLLSYSRQSVQNMAGAMALSLPPPSAETTLNDAAVTDEATGAGGCNHATAAEATAVMATVKATVAIDNISPPLQPAASAARRPPTRRSSPGHTCSGQRDRALQRATSDAGSANAAAAAAATPAKCLKLASTRTPPSLGDALEAETAAASLTITSRVLSNSSSHSGGGGGGGTNGTACSSDGIVRGHFHTAEVDDYAAAALIEVAASLPCPPQSMLKPKLVEDRPANVLKTVEEESHAEAIVVQHVLPVPPPLAAAVVSYPAQPQEVLSVETKPVAAGDLLSCTATAIAPLDKPLPPTPPDDVLTRTSSPELQDVVREQVKQQLQPPTQRPQPEHGPPRQLQMEMENLNRLDVASFSHGSETTYQEISPQLDRAAALLRTAQAQIPPPLPNKTVVLLAALPGPFFSRAAVPLVPTAAAAAAAAAVTPGDLTEHIDQMLCQVIALIGSEGNMRACAVPEREDILKEAAATLAARSQLLRGVLALAITDSHAASAAVAEAETLLRARLSSGDNRRREYQMGLLVEAIALQGAVREVRGQLYGATRLYDEALEMCRAEVLGPAPHADILLLRAALTAAHGRCAVRLAALIPYAISDAKPFSRPKPAPTDPWATPCPIPWYVLEYPSRRSTRDSGICDGSGAAEDQESSAPGKEKDVVASATSSVDRDPRGRQQRMMPLPSLAPRPCPRVVMAAAKAVPRVAAEFRTVCEALANSQGSAGAGSDGGPAATAVAPPLPQLMALAEVAVVLVRLQLLAAAEPSLLQTDGGTGYNYQGRCLREAMMLACAMMRWLPLTGARAGDGGSGTGSDAASSWTAAGPPSGAAAAAPNLHRPVPRHAESALLAAVCATALTLVYGSPLAPSHAATTVTAAAASTMGSSTSSSSTGPIAAVLATITQSRQSPAPDVTLPAAETPANVGATDNPWDRVWDWGKIALNARQELYGVDSEPALDAQAFLAYVAGAGLGLWHVAEPLLVSLLALRGEKLGPAHRATQATATYYLDLLLRNNRFRTAENVLRRLLPRALTHQRQLQQKPQQMASGSANAAAVAASGSSPSVSAPTAHRSGGATKESKRPRTAMSSMTPSSPLPLLKLQHRLEELKRVATPISASAAAVARQPPPGTAAAARGETVGSALDGELPTPMQTATTQPQVLAAAAAVAIPEATLADLLYGRTPTTCLAAVTPPAAAASLADATAAIIATPAATVPLLSAEATAAASREKPIKGTSAVAVAAEPAPAAAAAAACSRSPEPTTVALSHPAIATTTAAVSSDDSGEAGSCGGPGHSILMQQQRVKASQVPMSVFVSTHADLAPKATAAQVAAAVTVDALVGAESMVSVAEKLNVAAETMLTQPKAAAMTATATAAMERSNLAAAAAKVTAPPGAPPKVAVTAGTQMAAAGQPKGAAAVVTASEERLPEATSVSEIAPKAVAAAVATSILPLQRWQTRPNTALRSAINDEATATIKLQQCKPQSQQQQQQPAAPSRGLFGAISLRNAARPARSDQAAAAQVEMGMPAPPAAVVPDGRTRTHLLAFRRAAAALRRSAEAMDDAGAPVLGGTHSGSSGGGGGDKAAVAITYAAKEALVVTEATAASEAAAAQVAAVAGSCRQIHDQPSAPDVAPTVAVLSPLKRTSLKAVAAAYKAGLAASPTSTVAPTSSRTRSPSIKAVASSSVVHIKVCENSEPAIARAVRTVPEVLEQMEFGLTGVVANTVAAAAQTLSAAVKLESGSAARAYASVRGEMAAQIDVSGGGFPEESGAARGAEAAAQLKTVKAEVAERVELHAEPEVMTAVKMDAELGLEAKVEEAGKPVEKDAALAKAGAEAVKKEAMVQAATWPEANVAAAAAVKMDTTETSRSATTGAMATSRLSTTSATAAAPRVTEIRSAATSASASSASLHGVALDRPPQYQSSKEPSPPLTCRSSLPPRRRLELAFELESDEFRGGLGLVRPAQQPLQPPPQRLPQLPQPQSQSEDEGETRSQSPKPQQGTRGFQASVCNECGGPAAVALLPGAIELVADEIAAIAPGQPKLESRLGIPQASQEPEARTDIVSESRPRPQANVNAAPGEMATVLQHEQLAREPAVASEEAATPCAARSKSHVFAVQNSAEYDADGSESAVITVQVPTVYDPDVELAERSTRGSVSPADGSGSAVITVQVPTVYDPDVELAERSTRGSVSPADGSGSAVITVQVPTVYDPDVELAERWTRGSGSPADGSESACITVRGPTVYDPDVELAERSTRGSGSPADGSGSAVITVQVPTVYDPDVELAERSTRGSGSPADGSESACITVRGPTVNDPDVELAERSTRGSGSPADGSGSAVITVQVPTVYDPDVELAERSTRGSGSPADGSESACITVRGPTVYDPDVELAERSTRGSGSPAEAPARSGSPVVTIPILEGGETDGNMMKRATPGSVSRAGSESPIATVVTGDDAEVRWTHGSASSGELQSCRSRTATPNLPPPPAAYGMEMNGWRQSRPVGVLELVAVPQMTQSAAVGFEGGMRLAQASMPAALEPPPSPTAIAETKPPQAASSATRQLDAAVESAPPLQQSLVRPLHNDPPPKERRQQQQLPAPSLAASISALLAAVTPLASPAPMGSPSGCRTSPPSPMPFHIGLMSDDFAVTSAAAPPRADVVIDIGCNPAGSEVALMKCVVQYYEETEDTEEEDGGPMQPLQPPESLHPSSLLDPLTSSLSPQSSTAITEAAASPLPTRESPLALDNLPSPLQPRPSSMDYSAPVPLQPLPLEPLPYMQDPLPSMQPPLPAVPGTLAADSPALSWTSVGAAVPPVGAPEEINAGVRLCPDTDISLIHLRSVRGYGLRKLEVGRCTVSARDGGDRTCYSYSSSPLATAESPLSTAAMMAAETSAAGPGRRAAGNIATVGREEGVQPSWKGSESLQQHVVGMGLVPRPFDVHRLKRLPPPKQMEATGWRPGVKQPAVATAAALDAPVPAAAGLHQQRFRSAGSCSLSTTSTAGVGVGFPLCNALVDVTRRRTAEPFEVEFDGSGGTAGQQKQQLQPTPDPAVSERSFEMGEGSASVGTASLGTHSMRWERLEEVEEVWRGGAEGWFGRSARERELGRRVDVVD</sequence>
<evidence type="ECO:0000313" key="3">
    <source>
        <dbReference type="EMBL" id="GLI61145.1"/>
    </source>
</evidence>
<feature type="region of interest" description="Disordered" evidence="2">
    <location>
        <begin position="2104"/>
        <end position="2131"/>
    </location>
</feature>
<feature type="non-terminal residue" evidence="3">
    <location>
        <position position="3340"/>
    </location>
</feature>
<feature type="region of interest" description="Disordered" evidence="2">
    <location>
        <begin position="1283"/>
        <end position="1345"/>
    </location>
</feature>
<accession>A0ABQ5RUC3</accession>
<feature type="region of interest" description="Disordered" evidence="2">
    <location>
        <begin position="2158"/>
        <end position="2178"/>
    </location>
</feature>
<dbReference type="Proteomes" id="UP001165090">
    <property type="component" value="Unassembled WGS sequence"/>
</dbReference>
<feature type="compositionally biased region" description="Polar residues" evidence="2">
    <location>
        <begin position="1283"/>
        <end position="1294"/>
    </location>
</feature>
<dbReference type="PANTHER" id="PTHR13037:SF24">
    <property type="entry name" value="POLYCOMB PROTEIN PCL-RELATED"/>
    <property type="match status" value="1"/>
</dbReference>
<feature type="compositionally biased region" description="Low complexity" evidence="2">
    <location>
        <begin position="1295"/>
        <end position="1316"/>
    </location>
</feature>
<proteinExistence type="predicted"/>
<evidence type="ECO:0000313" key="4">
    <source>
        <dbReference type="Proteomes" id="UP001165090"/>
    </source>
</evidence>
<protein>
    <recommendedName>
        <fullName evidence="5">Separase</fullName>
    </recommendedName>
</protein>
<feature type="compositionally biased region" description="Low complexity" evidence="2">
    <location>
        <begin position="2564"/>
        <end position="2574"/>
    </location>
</feature>
<feature type="compositionally biased region" description="Low complexity" evidence="2">
    <location>
        <begin position="2216"/>
        <end position="2225"/>
    </location>
</feature>
<feature type="compositionally biased region" description="Acidic residues" evidence="2">
    <location>
        <begin position="2915"/>
        <end position="2924"/>
    </location>
</feature>
<feature type="compositionally biased region" description="Low complexity" evidence="2">
    <location>
        <begin position="2933"/>
        <end position="2954"/>
    </location>
</feature>
<name>A0ABQ5RUC3_9CHLO</name>
<dbReference type="EMBL" id="BSDZ01000009">
    <property type="protein sequence ID" value="GLI61145.1"/>
    <property type="molecule type" value="Genomic_DNA"/>
</dbReference>
<organism evidence="3 4">
    <name type="scientific">Volvox africanus</name>
    <dbReference type="NCBI Taxonomy" id="51714"/>
    <lineage>
        <taxon>Eukaryota</taxon>
        <taxon>Viridiplantae</taxon>
        <taxon>Chlorophyta</taxon>
        <taxon>core chlorophytes</taxon>
        <taxon>Chlorophyceae</taxon>
        <taxon>CS clade</taxon>
        <taxon>Chlamydomonadales</taxon>
        <taxon>Volvocaceae</taxon>
        <taxon>Volvox</taxon>
    </lineage>
</organism>
<feature type="compositionally biased region" description="Low complexity" evidence="2">
    <location>
        <begin position="1333"/>
        <end position="1345"/>
    </location>
</feature>
<evidence type="ECO:0000256" key="1">
    <source>
        <dbReference type="ARBA" id="ARBA00022581"/>
    </source>
</evidence>
<evidence type="ECO:0008006" key="5">
    <source>
        <dbReference type="Google" id="ProtNLM"/>
    </source>
</evidence>
<feature type="compositionally biased region" description="Basic and acidic residues" evidence="2">
    <location>
        <begin position="2297"/>
        <end position="2309"/>
    </location>
</feature>